<proteinExistence type="predicted"/>
<reference evidence="2 3" key="1">
    <citation type="submission" date="2018-06" db="EMBL/GenBank/DDBJ databases">
        <title>Freshwater and sediment microbial communities from various areas in North America, analyzing microbe dynamics in response to fracking.</title>
        <authorList>
            <person name="Lamendella R."/>
        </authorList>
    </citation>
    <scope>NUCLEOTIDE SEQUENCE [LARGE SCALE GENOMIC DNA]</scope>
    <source>
        <strain evidence="2 3">97B</strain>
    </source>
</reference>
<feature type="region of interest" description="Disordered" evidence="1">
    <location>
        <begin position="29"/>
        <end position="61"/>
    </location>
</feature>
<accession>A0A366EKS0</accession>
<dbReference type="RefSeq" id="WP_258549683.1">
    <property type="nucleotide sequence ID" value="NZ_QNRJ01000011.1"/>
</dbReference>
<dbReference type="EMBL" id="QNRJ01000011">
    <property type="protein sequence ID" value="RBP02983.1"/>
    <property type="molecule type" value="Genomic_DNA"/>
</dbReference>
<protein>
    <submittedName>
        <fullName evidence="2">Uncharacterized protein</fullName>
    </submittedName>
</protein>
<name>A0A366EKS0_9BACI</name>
<feature type="compositionally biased region" description="Gly residues" evidence="1">
    <location>
        <begin position="49"/>
        <end position="61"/>
    </location>
</feature>
<gene>
    <name evidence="2" type="ORF">DET59_11180</name>
</gene>
<evidence type="ECO:0000256" key="1">
    <source>
        <dbReference type="SAM" id="MobiDB-lite"/>
    </source>
</evidence>
<comment type="caution">
    <text evidence="2">The sequence shown here is derived from an EMBL/GenBank/DDBJ whole genome shotgun (WGS) entry which is preliminary data.</text>
</comment>
<sequence>MMWWFVILITGTLLFALLIDIRRKKRGNDRHVQGIHPDAKPGEDRNYTMGGGRDSGGGTGN</sequence>
<feature type="compositionally biased region" description="Basic and acidic residues" evidence="1">
    <location>
        <begin position="29"/>
        <end position="46"/>
    </location>
</feature>
<evidence type="ECO:0000313" key="3">
    <source>
        <dbReference type="Proteomes" id="UP000252118"/>
    </source>
</evidence>
<evidence type="ECO:0000313" key="2">
    <source>
        <dbReference type="EMBL" id="RBP02983.1"/>
    </source>
</evidence>
<dbReference type="Proteomes" id="UP000252118">
    <property type="component" value="Unassembled WGS sequence"/>
</dbReference>
<dbReference type="AlphaFoldDB" id="A0A366EKS0"/>
<organism evidence="2 3">
    <name type="scientific">Rossellomorea aquimaris</name>
    <dbReference type="NCBI Taxonomy" id="189382"/>
    <lineage>
        <taxon>Bacteria</taxon>
        <taxon>Bacillati</taxon>
        <taxon>Bacillota</taxon>
        <taxon>Bacilli</taxon>
        <taxon>Bacillales</taxon>
        <taxon>Bacillaceae</taxon>
        <taxon>Rossellomorea</taxon>
    </lineage>
</organism>